<dbReference type="InterPro" id="IPR004506">
    <property type="entry name" value="MnmA-like"/>
</dbReference>
<name>A0A1G2HG19_9BACT</name>
<dbReference type="Proteomes" id="UP000178509">
    <property type="component" value="Unassembled WGS sequence"/>
</dbReference>
<dbReference type="FunFam" id="3.40.50.620:FF:000115">
    <property type="entry name" value="tRNA-specific 2-thiouridylase MnmA"/>
    <property type="match status" value="1"/>
</dbReference>
<dbReference type="Pfam" id="PF03054">
    <property type="entry name" value="tRNA_Me_trans"/>
    <property type="match status" value="1"/>
</dbReference>
<dbReference type="AlphaFoldDB" id="A0A1G2HG19"/>
<dbReference type="InterPro" id="IPR046884">
    <property type="entry name" value="MnmA-like_central"/>
</dbReference>
<dbReference type="Pfam" id="PF20259">
    <property type="entry name" value="tRNA_Me_trans_M"/>
    <property type="match status" value="1"/>
</dbReference>
<evidence type="ECO:0000256" key="6">
    <source>
        <dbReference type="ARBA" id="ARBA00022840"/>
    </source>
</evidence>
<comment type="function">
    <text evidence="10">Catalyzes the 2-thiolation of uridine at the wobble position (U34) of tRNA, leading to the formation of s(2)U34.</text>
</comment>
<dbReference type="FunFam" id="2.30.30.280:FF:000001">
    <property type="entry name" value="tRNA-specific 2-thiouridylase MnmA"/>
    <property type="match status" value="1"/>
</dbReference>
<dbReference type="EMBL" id="MHOJ01000042">
    <property type="protein sequence ID" value="OGZ61445.1"/>
    <property type="molecule type" value="Genomic_DNA"/>
</dbReference>
<feature type="active site" description="Nucleophile" evidence="10">
    <location>
        <position position="109"/>
    </location>
</feature>
<keyword evidence="8" id="KW-1015">Disulfide bond</keyword>
<dbReference type="GO" id="GO:0103016">
    <property type="term" value="F:tRNA-uridine 2-sulfurtransferase activity"/>
    <property type="evidence" value="ECO:0007669"/>
    <property type="project" value="UniProtKB-EC"/>
</dbReference>
<feature type="site" description="Interaction with tRNA" evidence="10">
    <location>
        <position position="348"/>
    </location>
</feature>
<comment type="caution">
    <text evidence="13">The sequence shown here is derived from an EMBL/GenBank/DDBJ whole genome shotgun (WGS) entry which is preliminary data.</text>
</comment>
<comment type="catalytic activity">
    <reaction evidence="9 10">
        <text>S-sulfanyl-L-cysteinyl-[protein] + uridine(34) in tRNA + AH2 + ATP = 2-thiouridine(34) in tRNA + L-cysteinyl-[protein] + A + AMP + diphosphate + H(+)</text>
        <dbReference type="Rhea" id="RHEA:47032"/>
        <dbReference type="Rhea" id="RHEA-COMP:10131"/>
        <dbReference type="Rhea" id="RHEA-COMP:11726"/>
        <dbReference type="Rhea" id="RHEA-COMP:11727"/>
        <dbReference type="Rhea" id="RHEA-COMP:11728"/>
        <dbReference type="ChEBI" id="CHEBI:13193"/>
        <dbReference type="ChEBI" id="CHEBI:15378"/>
        <dbReference type="ChEBI" id="CHEBI:17499"/>
        <dbReference type="ChEBI" id="CHEBI:29950"/>
        <dbReference type="ChEBI" id="CHEBI:30616"/>
        <dbReference type="ChEBI" id="CHEBI:33019"/>
        <dbReference type="ChEBI" id="CHEBI:61963"/>
        <dbReference type="ChEBI" id="CHEBI:65315"/>
        <dbReference type="ChEBI" id="CHEBI:87170"/>
        <dbReference type="ChEBI" id="CHEBI:456215"/>
        <dbReference type="EC" id="2.8.1.13"/>
    </reaction>
</comment>
<feature type="region of interest" description="Interaction with target base in tRNA" evidence="10">
    <location>
        <begin position="104"/>
        <end position="106"/>
    </location>
</feature>
<keyword evidence="2 10" id="KW-0820">tRNA-binding</keyword>
<dbReference type="CDD" id="cd01998">
    <property type="entry name" value="MnmA_TRMU-like"/>
    <property type="match status" value="1"/>
</dbReference>
<dbReference type="InterPro" id="IPR046885">
    <property type="entry name" value="MnmA-like_C"/>
</dbReference>
<proteinExistence type="inferred from homology"/>
<keyword evidence="7 10" id="KW-0694">RNA-binding</keyword>
<dbReference type="PANTHER" id="PTHR11933">
    <property type="entry name" value="TRNA 5-METHYLAMINOMETHYL-2-THIOURIDYLATE -METHYLTRANSFERASE"/>
    <property type="match status" value="1"/>
</dbReference>
<evidence type="ECO:0000256" key="8">
    <source>
        <dbReference type="ARBA" id="ARBA00023157"/>
    </source>
</evidence>
<keyword evidence="1 10" id="KW-0963">Cytoplasm</keyword>
<dbReference type="EC" id="2.8.1.13" evidence="10"/>
<dbReference type="FunFam" id="2.40.30.10:FF:000023">
    <property type="entry name" value="tRNA-specific 2-thiouridylase MnmA"/>
    <property type="match status" value="1"/>
</dbReference>
<keyword evidence="5 10" id="KW-0547">Nucleotide-binding</keyword>
<comment type="caution">
    <text evidence="10">Lacks conserved residue(s) required for the propagation of feature annotation.</text>
</comment>
<evidence type="ECO:0000256" key="4">
    <source>
        <dbReference type="ARBA" id="ARBA00022694"/>
    </source>
</evidence>
<evidence type="ECO:0000256" key="7">
    <source>
        <dbReference type="ARBA" id="ARBA00022884"/>
    </source>
</evidence>
<dbReference type="NCBIfam" id="NF001138">
    <property type="entry name" value="PRK00143.1"/>
    <property type="match status" value="1"/>
</dbReference>
<evidence type="ECO:0000259" key="12">
    <source>
        <dbReference type="Pfam" id="PF20259"/>
    </source>
</evidence>
<evidence type="ECO:0000256" key="9">
    <source>
        <dbReference type="ARBA" id="ARBA00051542"/>
    </source>
</evidence>
<protein>
    <recommendedName>
        <fullName evidence="10">tRNA-specific 2-thiouridylase MnmA</fullName>
        <ecNumber evidence="10">2.8.1.13</ecNumber>
    </recommendedName>
</protein>
<evidence type="ECO:0000256" key="3">
    <source>
        <dbReference type="ARBA" id="ARBA00022679"/>
    </source>
</evidence>
<feature type="region of interest" description="Interaction with tRNA" evidence="10">
    <location>
        <begin position="160"/>
        <end position="162"/>
    </location>
</feature>
<gene>
    <name evidence="10" type="primary">mnmA</name>
    <name evidence="13" type="ORF">A3H51_03050</name>
</gene>
<keyword evidence="3 10" id="KW-0808">Transferase</keyword>
<dbReference type="Gene3D" id="3.40.50.620">
    <property type="entry name" value="HUPs"/>
    <property type="match status" value="1"/>
</dbReference>
<sequence length="365" mass="41435">MKLKKFQENKNIKVIVAMSGGVDSSVSAALLKEAGYDVRGVFMRCWDPNEFVPGQCTVEEDEYWARKVAQFLGIPFNAVDLVKEYKEKVIDYFIAEYKAGRTPNPDVMCNDQIKFGVFFDKMVNEFGADYMATGHYARLQRTTNNEQRIVKLLKGKDSNKDQTYFLYRVKEEQLARTMFPIGEYTKKEVRELARKFDLPNYDKKDSQGICFIGKIDVAEFLKKYIPQKKGVIATTDGKKIGEHEGVQYYTIGQRKGIGIGGGVPYYVVDKNIKTNTLVVGVKYAEELLTNQLTIEDVNWISKKPKLPGKYEASIRYRQEPQEVEVSESKNGYLQLNFKNPQRAVTSGQSAVIYDGDVVLGGGIIC</sequence>
<dbReference type="GO" id="GO:0000049">
    <property type="term" value="F:tRNA binding"/>
    <property type="evidence" value="ECO:0007669"/>
    <property type="project" value="UniProtKB-KW"/>
</dbReference>
<dbReference type="Gene3D" id="2.40.30.10">
    <property type="entry name" value="Translation factors"/>
    <property type="match status" value="1"/>
</dbReference>
<feature type="binding site" evidence="10">
    <location>
        <position position="43"/>
    </location>
    <ligand>
        <name>ATP</name>
        <dbReference type="ChEBI" id="CHEBI:30616"/>
    </ligand>
</feature>
<evidence type="ECO:0000313" key="13">
    <source>
        <dbReference type="EMBL" id="OGZ61445.1"/>
    </source>
</evidence>
<evidence type="ECO:0000313" key="14">
    <source>
        <dbReference type="Proteomes" id="UP000178509"/>
    </source>
</evidence>
<dbReference type="PANTHER" id="PTHR11933:SF5">
    <property type="entry name" value="MITOCHONDRIAL TRNA-SPECIFIC 2-THIOURIDYLASE 1"/>
    <property type="match status" value="1"/>
</dbReference>
<comment type="similarity">
    <text evidence="10">Belongs to the MnmA/TRMU family.</text>
</comment>
<evidence type="ECO:0000256" key="1">
    <source>
        <dbReference type="ARBA" id="ARBA00022490"/>
    </source>
</evidence>
<feature type="binding site" evidence="10">
    <location>
        <begin position="17"/>
        <end position="24"/>
    </location>
    <ligand>
        <name>ATP</name>
        <dbReference type="ChEBI" id="CHEBI:30616"/>
    </ligand>
</feature>
<dbReference type="NCBIfam" id="TIGR00420">
    <property type="entry name" value="trmU"/>
    <property type="match status" value="1"/>
</dbReference>
<keyword evidence="6 10" id="KW-0067">ATP-binding</keyword>
<keyword evidence="4 10" id="KW-0819">tRNA processing</keyword>
<dbReference type="GO" id="GO:0005737">
    <property type="term" value="C:cytoplasm"/>
    <property type="evidence" value="ECO:0007669"/>
    <property type="project" value="UniProtKB-SubCell"/>
</dbReference>
<dbReference type="Gene3D" id="2.30.30.280">
    <property type="entry name" value="Adenine nucleotide alpha hydrolases-like domains"/>
    <property type="match status" value="1"/>
</dbReference>
<dbReference type="HAMAP" id="MF_00144">
    <property type="entry name" value="tRNA_thiouridyl_MnmA"/>
    <property type="match status" value="1"/>
</dbReference>
<dbReference type="STRING" id="1802164.A3H51_03050"/>
<dbReference type="SUPFAM" id="SSF52402">
    <property type="entry name" value="Adenine nucleotide alpha hydrolases-like"/>
    <property type="match status" value="1"/>
</dbReference>
<feature type="domain" description="tRNA-specific 2-thiouridylase MnmA-like central" evidence="12">
    <location>
        <begin position="219"/>
        <end position="280"/>
    </location>
</feature>
<dbReference type="InterPro" id="IPR014729">
    <property type="entry name" value="Rossmann-like_a/b/a_fold"/>
</dbReference>
<feature type="active site" description="Cysteine persulfide intermediate" evidence="10">
    <location>
        <position position="210"/>
    </location>
</feature>
<organism evidence="13 14">
    <name type="scientific">Candidatus Spechtbacteria bacterium RIFCSPLOWO2_02_FULL_38_8</name>
    <dbReference type="NCBI Taxonomy" id="1802164"/>
    <lineage>
        <taxon>Bacteria</taxon>
        <taxon>Candidatus Spechtiibacteriota</taxon>
    </lineage>
</organism>
<evidence type="ECO:0000256" key="2">
    <source>
        <dbReference type="ARBA" id="ARBA00022555"/>
    </source>
</evidence>
<dbReference type="GO" id="GO:0002143">
    <property type="term" value="P:tRNA wobble position uridine thiolation"/>
    <property type="evidence" value="ECO:0007669"/>
    <property type="project" value="TreeGrafter"/>
</dbReference>
<feature type="domain" description="tRNA-specific 2-thiouridylase MnmA-like C-terminal" evidence="11">
    <location>
        <begin position="290"/>
        <end position="364"/>
    </location>
</feature>
<reference evidence="13 14" key="1">
    <citation type="journal article" date="2016" name="Nat. Commun.">
        <title>Thousands of microbial genomes shed light on interconnected biogeochemical processes in an aquifer system.</title>
        <authorList>
            <person name="Anantharaman K."/>
            <person name="Brown C.T."/>
            <person name="Hug L.A."/>
            <person name="Sharon I."/>
            <person name="Castelle C.J."/>
            <person name="Probst A.J."/>
            <person name="Thomas B.C."/>
            <person name="Singh A."/>
            <person name="Wilkins M.J."/>
            <person name="Karaoz U."/>
            <person name="Brodie E.L."/>
            <person name="Williams K.H."/>
            <person name="Hubbard S.S."/>
            <person name="Banfield J.F."/>
        </authorList>
    </citation>
    <scope>NUCLEOTIDE SEQUENCE [LARGE SCALE GENOMIC DNA]</scope>
</reference>
<feature type="binding site" evidence="10">
    <location>
        <position position="134"/>
    </location>
    <ligand>
        <name>ATP</name>
        <dbReference type="ChEBI" id="CHEBI:30616"/>
    </ligand>
</feature>
<dbReference type="Pfam" id="PF20258">
    <property type="entry name" value="tRNA_Me_trans_C"/>
    <property type="match status" value="1"/>
</dbReference>
<feature type="site" description="Interaction with tRNA" evidence="10">
    <location>
        <position position="135"/>
    </location>
</feature>
<dbReference type="InterPro" id="IPR023382">
    <property type="entry name" value="MnmA-like_central_sf"/>
</dbReference>
<feature type="region of interest" description="Interaction with tRNA" evidence="10">
    <location>
        <begin position="315"/>
        <end position="316"/>
    </location>
</feature>
<comment type="subcellular location">
    <subcellularLocation>
        <location evidence="10">Cytoplasm</location>
    </subcellularLocation>
</comment>
<evidence type="ECO:0000256" key="5">
    <source>
        <dbReference type="ARBA" id="ARBA00022741"/>
    </source>
</evidence>
<dbReference type="GO" id="GO:0005524">
    <property type="term" value="F:ATP binding"/>
    <property type="evidence" value="ECO:0007669"/>
    <property type="project" value="UniProtKB-KW"/>
</dbReference>
<evidence type="ECO:0000259" key="11">
    <source>
        <dbReference type="Pfam" id="PF20258"/>
    </source>
</evidence>
<accession>A0A1G2HG19</accession>
<evidence type="ECO:0000256" key="10">
    <source>
        <dbReference type="HAMAP-Rule" id="MF_00144"/>
    </source>
</evidence>